<proteinExistence type="predicted"/>
<reference evidence="1" key="2">
    <citation type="submission" date="2023-05" db="EMBL/GenBank/DDBJ databases">
        <authorList>
            <person name="Fouks B."/>
        </authorList>
    </citation>
    <scope>NUCLEOTIDE SEQUENCE</scope>
    <source>
        <strain evidence="1">Stay&amp;Tobe</strain>
        <tissue evidence="1">Testes</tissue>
    </source>
</reference>
<dbReference type="PANTHER" id="PTHR33539:SF1">
    <property type="entry name" value="UPF0764 PROTEIN C16ORF89"/>
    <property type="match status" value="1"/>
</dbReference>
<dbReference type="InterPro" id="IPR031751">
    <property type="entry name" value="DUF4735"/>
</dbReference>
<reference evidence="1" key="1">
    <citation type="journal article" date="2023" name="IScience">
        <title>Live-bearing cockroach genome reveals convergent evolutionary mechanisms linked to viviparity in insects and beyond.</title>
        <authorList>
            <person name="Fouks B."/>
            <person name="Harrison M.C."/>
            <person name="Mikhailova A.A."/>
            <person name="Marchal E."/>
            <person name="English S."/>
            <person name="Carruthers M."/>
            <person name="Jennings E.C."/>
            <person name="Chiamaka E.L."/>
            <person name="Frigard R.A."/>
            <person name="Pippel M."/>
            <person name="Attardo G.M."/>
            <person name="Benoit J.B."/>
            <person name="Bornberg-Bauer E."/>
            <person name="Tobe S.S."/>
        </authorList>
    </citation>
    <scope>NUCLEOTIDE SEQUENCE</scope>
    <source>
        <strain evidence="1">Stay&amp;Tobe</strain>
    </source>
</reference>
<gene>
    <name evidence="1" type="ORF">L9F63_005805</name>
</gene>
<dbReference type="AlphaFoldDB" id="A0AAD8E539"/>
<comment type="caution">
    <text evidence="1">The sequence shown here is derived from an EMBL/GenBank/DDBJ whole genome shotgun (WGS) entry which is preliminary data.</text>
</comment>
<dbReference type="GO" id="GO:0005829">
    <property type="term" value="C:cytosol"/>
    <property type="evidence" value="ECO:0007669"/>
    <property type="project" value="TreeGrafter"/>
</dbReference>
<accession>A0AAD8E539</accession>
<dbReference type="Proteomes" id="UP001233999">
    <property type="component" value="Unassembled WGS sequence"/>
</dbReference>
<name>A0AAD8E539_DIPPU</name>
<dbReference type="PANTHER" id="PTHR33539">
    <property type="entry name" value="UPF0764 PROTEIN C16ORF89"/>
    <property type="match status" value="1"/>
</dbReference>
<dbReference type="EMBL" id="JASPKZ010009352">
    <property type="protein sequence ID" value="KAJ9577618.1"/>
    <property type="molecule type" value="Genomic_DNA"/>
</dbReference>
<evidence type="ECO:0000313" key="1">
    <source>
        <dbReference type="EMBL" id="KAJ9577618.1"/>
    </source>
</evidence>
<dbReference type="Pfam" id="PF15882">
    <property type="entry name" value="DUF4735"/>
    <property type="match status" value="1"/>
</dbReference>
<evidence type="ECO:0000313" key="2">
    <source>
        <dbReference type="Proteomes" id="UP001233999"/>
    </source>
</evidence>
<sequence>MLQPRSVVGDMIFGVVLSAAQLSILKKHLQMMEDGNAIINETVVTVLEQKCKDIYSKYMPMRIHSNRTEYNTIIDYAVRQDLWEEDCPISKGRLQERRVSYGILAKRLSKKEMEYLGMTGTPQEYQSDTCIAELIQPETCGLTAECRYIMTNTEQVHGYPLTHRLLYYLFVKRLGCEKFTKFGNLQKKIEDLCSDILEEMYYLIELGIPPIFRDLFLEQISLCGIEGFAEFLNPYIIEWAIQQQLPNGCFTDNKEKIMLEHQNRIKREDGLLDEGCTMHITGMAAIYLSINIRAIVEYWSVQNEYSSSKWSYIFIPEFLKYPLLLKFLNIVVVVVFKCSEALDLSPFACGLPNNIQQFGMVFQLFSEDQRRTSSDPCSFISAEHQVILVHLIVIKKTS</sequence>
<dbReference type="GO" id="GO:0016020">
    <property type="term" value="C:membrane"/>
    <property type="evidence" value="ECO:0007669"/>
    <property type="project" value="TreeGrafter"/>
</dbReference>
<protein>
    <submittedName>
        <fullName evidence="1">Uncharacterized protein</fullName>
    </submittedName>
</protein>
<keyword evidence="2" id="KW-1185">Reference proteome</keyword>
<organism evidence="1 2">
    <name type="scientific">Diploptera punctata</name>
    <name type="common">Pacific beetle cockroach</name>
    <dbReference type="NCBI Taxonomy" id="6984"/>
    <lineage>
        <taxon>Eukaryota</taxon>
        <taxon>Metazoa</taxon>
        <taxon>Ecdysozoa</taxon>
        <taxon>Arthropoda</taxon>
        <taxon>Hexapoda</taxon>
        <taxon>Insecta</taxon>
        <taxon>Pterygota</taxon>
        <taxon>Neoptera</taxon>
        <taxon>Polyneoptera</taxon>
        <taxon>Dictyoptera</taxon>
        <taxon>Blattodea</taxon>
        <taxon>Blaberoidea</taxon>
        <taxon>Blaberidae</taxon>
        <taxon>Diplopterinae</taxon>
        <taxon>Diploptera</taxon>
    </lineage>
</organism>